<evidence type="ECO:0000313" key="4">
    <source>
        <dbReference type="Proteomes" id="UP001622968"/>
    </source>
</evidence>
<dbReference type="Gene3D" id="1.10.8.350">
    <property type="entry name" value="Bacterial muramidase"/>
    <property type="match status" value="1"/>
</dbReference>
<keyword evidence="4" id="KW-1185">Reference proteome</keyword>
<dbReference type="NCBIfam" id="TIGR02283">
    <property type="entry name" value="MltB_2"/>
    <property type="match status" value="1"/>
</dbReference>
<name>A0ABW8QH26_9GAMM</name>
<evidence type="ECO:0000256" key="1">
    <source>
        <dbReference type="SAM" id="SignalP"/>
    </source>
</evidence>
<sequence>MTRSARRTVLAAWLALGGVLMPGAPQAAQEVTLAAQEVTLAASGRDPAQFPAYVVQLKRRAREQGISQGTLDRAFAQIHFVDRVIKADRNQPEQKVTLDDYLRRVMSPAKVRQGRELYRQRQAQWARASERYRVPGRYIIALWGMESAYGKIQGREDVVSALATLAFEGRREAFFSQELMAALRIVEQGHVGDTPLKGSWAGAMGQCQFMPSSFLRYAADGDGDGRIDIWNNIDDVFASTASYLSKEGWQPGIGWGREVKLPAGFKRSELGLKDAQARSVNAWQQRGVRRADGSALPHAVQRGWIIAPDDLQGRTFLVYDNFRTLMHWNRSYYFAIAVGMMADAIGH</sequence>
<dbReference type="Proteomes" id="UP001622968">
    <property type="component" value="Unassembled WGS sequence"/>
</dbReference>
<dbReference type="Pfam" id="PF13406">
    <property type="entry name" value="SLT_2"/>
    <property type="match status" value="1"/>
</dbReference>
<comment type="caution">
    <text evidence="3">The sequence shown here is derived from an EMBL/GenBank/DDBJ whole genome shotgun (WGS) entry which is preliminary data.</text>
</comment>
<dbReference type="GeneID" id="301146367"/>
<protein>
    <submittedName>
        <fullName evidence="3">Lytic transglycosylase domain-containing protein</fullName>
    </submittedName>
</protein>
<dbReference type="PANTHER" id="PTHR30163:SF8">
    <property type="entry name" value="LYTIC MUREIN TRANSGLYCOSYLASE"/>
    <property type="match status" value="1"/>
</dbReference>
<reference evidence="3 4" key="1">
    <citation type="submission" date="2024-11" db="EMBL/GenBank/DDBJ databases">
        <title>Draft genomes of five putative biosurfactant-producing Serratia sp. isolates from Laguna de Bay, Philippines.</title>
        <authorList>
            <person name="Lantican N."/>
            <person name="Barredo G.A."/>
            <person name="Rosana A."/>
            <person name="Siababa A.C."/>
            <person name="Montecillo A."/>
        </authorList>
    </citation>
    <scope>NUCLEOTIDE SEQUENCE [LARGE SCALE GENOMIC DNA]</scope>
    <source>
        <strain evidence="3 4">WS11a</strain>
    </source>
</reference>
<dbReference type="SUPFAM" id="SSF53955">
    <property type="entry name" value="Lysozyme-like"/>
    <property type="match status" value="1"/>
</dbReference>
<evidence type="ECO:0000313" key="3">
    <source>
        <dbReference type="EMBL" id="MFK8974413.1"/>
    </source>
</evidence>
<keyword evidence="1" id="KW-0732">Signal</keyword>
<accession>A0ABW8QH26</accession>
<gene>
    <name evidence="3" type="ORF">ACJBEI_04210</name>
</gene>
<feature type="signal peptide" evidence="1">
    <location>
        <begin position="1"/>
        <end position="27"/>
    </location>
</feature>
<dbReference type="CDD" id="cd13399">
    <property type="entry name" value="Slt35-like"/>
    <property type="match status" value="1"/>
</dbReference>
<dbReference type="InterPro" id="IPR043426">
    <property type="entry name" value="MltB-like"/>
</dbReference>
<evidence type="ECO:0000259" key="2">
    <source>
        <dbReference type="Pfam" id="PF13406"/>
    </source>
</evidence>
<dbReference type="RefSeq" id="WP_060430181.1">
    <property type="nucleotide sequence ID" value="NZ_CP124750.1"/>
</dbReference>
<dbReference type="InterPro" id="IPR011970">
    <property type="entry name" value="MltB_2"/>
</dbReference>
<feature type="chain" id="PRO_5046088694" evidence="1">
    <location>
        <begin position="28"/>
        <end position="347"/>
    </location>
</feature>
<dbReference type="InterPro" id="IPR023346">
    <property type="entry name" value="Lysozyme-like_dom_sf"/>
</dbReference>
<proteinExistence type="predicted"/>
<feature type="domain" description="Transglycosylase SLT" evidence="2">
    <location>
        <begin position="50"/>
        <end position="343"/>
    </location>
</feature>
<dbReference type="EMBL" id="JBJHGH010000001">
    <property type="protein sequence ID" value="MFK8974413.1"/>
    <property type="molecule type" value="Genomic_DNA"/>
</dbReference>
<dbReference type="InterPro" id="IPR031304">
    <property type="entry name" value="SLT_2"/>
</dbReference>
<dbReference type="Gene3D" id="1.10.530.10">
    <property type="match status" value="1"/>
</dbReference>
<organism evidence="3 4">
    <name type="scientific">Serratia sarumanii</name>
    <dbReference type="NCBI Taxonomy" id="3020826"/>
    <lineage>
        <taxon>Bacteria</taxon>
        <taxon>Pseudomonadati</taxon>
        <taxon>Pseudomonadota</taxon>
        <taxon>Gammaproteobacteria</taxon>
        <taxon>Enterobacterales</taxon>
        <taxon>Yersiniaceae</taxon>
        <taxon>Serratia</taxon>
    </lineage>
</organism>
<dbReference type="PANTHER" id="PTHR30163">
    <property type="entry name" value="MEMBRANE-BOUND LYTIC MUREIN TRANSGLYCOSYLASE B"/>
    <property type="match status" value="1"/>
</dbReference>